<dbReference type="AlphaFoldDB" id="A0A4V2Y313"/>
<dbReference type="PANTHER" id="PTHR28139">
    <property type="entry name" value="UPF0768 PROTEIN YBL029C-A"/>
    <property type="match status" value="1"/>
</dbReference>
<dbReference type="Pfam" id="PF17032">
    <property type="entry name" value="Zn_ribbon_15"/>
    <property type="match status" value="1"/>
</dbReference>
<reference evidence="3 4" key="1">
    <citation type="submission" date="2019-03" db="EMBL/GenBank/DDBJ databases">
        <title>Draft genome sequences of novel Actinobacteria.</title>
        <authorList>
            <person name="Sahin N."/>
            <person name="Ay H."/>
            <person name="Saygin H."/>
        </authorList>
    </citation>
    <scope>NUCLEOTIDE SEQUENCE [LARGE SCALE GENOMIC DNA]</scope>
    <source>
        <strain evidence="3 4">DSM 41900</strain>
    </source>
</reference>
<feature type="region of interest" description="Disordered" evidence="1">
    <location>
        <begin position="76"/>
        <end position="125"/>
    </location>
</feature>
<feature type="compositionally biased region" description="Pro residues" evidence="1">
    <location>
        <begin position="108"/>
        <end position="125"/>
    </location>
</feature>
<dbReference type="OrthoDB" id="4272428at2"/>
<name>A0A4V2Y313_9ACTN</name>
<sequence>MLIFGSSTKVLQLAMLNLLCNFCGNPSAQALRKRVTKFTLFFIPLFPIAPAKHTLQCTFCGGTQEVSKENVEHLLAAAGAGAPNDGNQPPAQGGNPFAGNPFAGQPQPGQPPAGQPYPPQGQPRA</sequence>
<feature type="compositionally biased region" description="Low complexity" evidence="1">
    <location>
        <begin position="76"/>
        <end position="91"/>
    </location>
</feature>
<protein>
    <submittedName>
        <fullName evidence="3">Zinc-ribbon domain-containing protein</fullName>
    </submittedName>
</protein>
<comment type="caution">
    <text evidence="3">The sequence shown here is derived from an EMBL/GenBank/DDBJ whole genome shotgun (WGS) entry which is preliminary data.</text>
</comment>
<dbReference type="InterPro" id="IPR031493">
    <property type="entry name" value="Zinc_ribbon_15"/>
</dbReference>
<dbReference type="Proteomes" id="UP000295345">
    <property type="component" value="Unassembled WGS sequence"/>
</dbReference>
<evidence type="ECO:0000259" key="2">
    <source>
        <dbReference type="Pfam" id="PF17032"/>
    </source>
</evidence>
<evidence type="ECO:0000313" key="4">
    <source>
        <dbReference type="Proteomes" id="UP000295345"/>
    </source>
</evidence>
<proteinExistence type="predicted"/>
<accession>A0A4V2Y313</accession>
<evidence type="ECO:0000313" key="3">
    <source>
        <dbReference type="EMBL" id="TDC74725.1"/>
    </source>
</evidence>
<dbReference type="PANTHER" id="PTHR28139:SF1">
    <property type="entry name" value="UPF0768 PROTEIN YBL029C-A"/>
    <property type="match status" value="1"/>
</dbReference>
<evidence type="ECO:0000256" key="1">
    <source>
        <dbReference type="SAM" id="MobiDB-lite"/>
    </source>
</evidence>
<dbReference type="RefSeq" id="WP_132818501.1">
    <property type="nucleotide sequence ID" value="NZ_SMKI01000135.1"/>
</dbReference>
<gene>
    <name evidence="3" type="ORF">E1283_14835</name>
</gene>
<dbReference type="EMBL" id="SMKI01000135">
    <property type="protein sequence ID" value="TDC74725.1"/>
    <property type="molecule type" value="Genomic_DNA"/>
</dbReference>
<feature type="compositionally biased region" description="Low complexity" evidence="1">
    <location>
        <begin position="98"/>
        <end position="107"/>
    </location>
</feature>
<keyword evidence="4" id="KW-1185">Reference proteome</keyword>
<feature type="domain" description="Zinc-ribbon 15" evidence="2">
    <location>
        <begin position="19"/>
        <end position="67"/>
    </location>
</feature>
<organism evidence="3 4">
    <name type="scientific">Streptomyces hainanensis</name>
    <dbReference type="NCBI Taxonomy" id="402648"/>
    <lineage>
        <taxon>Bacteria</taxon>
        <taxon>Bacillati</taxon>
        <taxon>Actinomycetota</taxon>
        <taxon>Actinomycetes</taxon>
        <taxon>Kitasatosporales</taxon>
        <taxon>Streptomycetaceae</taxon>
        <taxon>Streptomyces</taxon>
    </lineage>
</organism>